<protein>
    <submittedName>
        <fullName evidence="1">Uncharacterized protein</fullName>
    </submittedName>
</protein>
<dbReference type="Proteomes" id="UP001152531">
    <property type="component" value="Unassembled WGS sequence"/>
</dbReference>
<evidence type="ECO:0000313" key="1">
    <source>
        <dbReference type="EMBL" id="CAH6721246.1"/>
    </source>
</evidence>
<evidence type="ECO:0000313" key="2">
    <source>
        <dbReference type="Proteomes" id="UP001152531"/>
    </source>
</evidence>
<name>A0ACA9Y8U8_9ASCO</name>
<gene>
    <name evidence="1" type="ORF">CLIB1444_05S06810</name>
</gene>
<keyword evidence="2" id="KW-1185">Reference proteome</keyword>
<accession>A0ACA9Y8U8</accession>
<organism evidence="1 2">
    <name type="scientific">[Candida] jaroonii</name>
    <dbReference type="NCBI Taxonomy" id="467808"/>
    <lineage>
        <taxon>Eukaryota</taxon>
        <taxon>Fungi</taxon>
        <taxon>Dikarya</taxon>
        <taxon>Ascomycota</taxon>
        <taxon>Saccharomycotina</taxon>
        <taxon>Pichiomycetes</taxon>
        <taxon>Debaryomycetaceae</taxon>
        <taxon>Yamadazyma</taxon>
    </lineage>
</organism>
<proteinExistence type="predicted"/>
<dbReference type="EMBL" id="CALSDN010000005">
    <property type="protein sequence ID" value="CAH6721246.1"/>
    <property type="molecule type" value="Genomic_DNA"/>
</dbReference>
<comment type="caution">
    <text evidence="1">The sequence shown here is derived from an EMBL/GenBank/DDBJ whole genome shotgun (WGS) entry which is preliminary data.</text>
</comment>
<reference evidence="1" key="1">
    <citation type="submission" date="2022-06" db="EMBL/GenBank/DDBJ databases">
        <authorList>
            <person name="Legras J.-L."/>
            <person name="Devillers H."/>
            <person name="Grondin C."/>
        </authorList>
    </citation>
    <scope>NUCLEOTIDE SEQUENCE</scope>
    <source>
        <strain evidence="1">CLIB 1444</strain>
    </source>
</reference>
<sequence length="516" mass="55895">MLSSQGNNAIIYLSYAFLLATGLFLAFKFARKDNFLSSNGTQSTIPLALNFIASGCGILTTYAQIANISGLHGLLVYTICGALPLIAFGVVGPIIRKKCPDGFILSEWVRQRFGVVTSLYLSLFTGLTMFLYMIAELSAVRSALEVITGLNGLPMIIVECVVTTLYTSVGGFRISFITDNFQGALVLLLIIICAAGMGSNIKIDTSKIGESGLLKENKLGWQLIYILFVAIGTNAFFLNSFWLRTFSSKSDRTLRYSTLCAAAVIFIITTLVGVPGFLAVWSGDLTIGDENGYNAFFILLAKMPNWVLAFVLIFIVSLSTASFDSLQSAMVSTISNDIFRNKLKMIYIRGLVVLIIVPVIVLAIKVADDVLQIYLIADLVSSAIIPILFLGLSDRFFWFLRGLDIMVGGLGALVAVFVFGTIYYGSAKEGGKLLLVSNGLYNSEDWGPFGAFVIAPFGGILLALISVALRGAVSFVYCKITGKPFTTFDRPEVVEELSDDSNYGSIKKDDTDPDAV</sequence>